<evidence type="ECO:0000313" key="1">
    <source>
        <dbReference type="EMBL" id="SMC25375.1"/>
    </source>
</evidence>
<dbReference type="STRING" id="1121001.SAMN02745857_02148"/>
<keyword evidence="2" id="KW-1185">Reference proteome</keyword>
<accession>A0A1W1XNE8</accession>
<gene>
    <name evidence="1" type="ORF">SAMN02745857_02148</name>
</gene>
<name>A0A1W1XNE8_9NEIS</name>
<sequence>MWRSYQWISDNLTFDLRVSDDELSRFIVALYLFCVELNLSGAGIYLDRYSADELPVVRTCFEKHQLVEGLAWLASLDAAYGMPIQVTKSEREDYIFSSEAVMERLENFDEENRATLVNLLPKVEALLDELVALRQGGI</sequence>
<dbReference type="Proteomes" id="UP000192761">
    <property type="component" value="Unassembled WGS sequence"/>
</dbReference>
<evidence type="ECO:0000313" key="2">
    <source>
        <dbReference type="Proteomes" id="UP000192761"/>
    </source>
</evidence>
<organism evidence="1 2">
    <name type="scientific">Andreprevotia lacus DSM 23236</name>
    <dbReference type="NCBI Taxonomy" id="1121001"/>
    <lineage>
        <taxon>Bacteria</taxon>
        <taxon>Pseudomonadati</taxon>
        <taxon>Pseudomonadota</taxon>
        <taxon>Betaproteobacteria</taxon>
        <taxon>Neisseriales</taxon>
        <taxon>Chitinibacteraceae</taxon>
        <taxon>Andreprevotia</taxon>
    </lineage>
</organism>
<proteinExistence type="predicted"/>
<protein>
    <submittedName>
        <fullName evidence="1">Uncharacterized protein</fullName>
    </submittedName>
</protein>
<dbReference type="AlphaFoldDB" id="A0A1W1XNE8"/>
<dbReference type="EMBL" id="FWXD01000011">
    <property type="protein sequence ID" value="SMC25375.1"/>
    <property type="molecule type" value="Genomic_DNA"/>
</dbReference>
<reference evidence="1 2" key="1">
    <citation type="submission" date="2017-04" db="EMBL/GenBank/DDBJ databases">
        <authorList>
            <person name="Afonso C.L."/>
            <person name="Miller P.J."/>
            <person name="Scott M.A."/>
            <person name="Spackman E."/>
            <person name="Goraichik I."/>
            <person name="Dimitrov K.M."/>
            <person name="Suarez D.L."/>
            <person name="Swayne D.E."/>
        </authorList>
    </citation>
    <scope>NUCLEOTIDE SEQUENCE [LARGE SCALE GENOMIC DNA]</scope>
    <source>
        <strain evidence="1 2">DSM 23236</strain>
    </source>
</reference>